<keyword evidence="7" id="KW-0812">Transmembrane</keyword>
<evidence type="ECO:0000256" key="5">
    <source>
        <dbReference type="ARBA" id="ARBA00023242"/>
    </source>
</evidence>
<dbReference type="AlphaFoldDB" id="A0A4Y1P063"/>
<keyword evidence="7" id="KW-0472">Membrane</keyword>
<evidence type="ECO:0000259" key="8">
    <source>
        <dbReference type="PROSITE" id="PS51005"/>
    </source>
</evidence>
<organism evidence="9">
    <name type="scientific">Lilium pumilum</name>
    <dbReference type="NCBI Taxonomy" id="82327"/>
    <lineage>
        <taxon>Eukaryota</taxon>
        <taxon>Viridiplantae</taxon>
        <taxon>Streptophyta</taxon>
        <taxon>Embryophyta</taxon>
        <taxon>Tracheophyta</taxon>
        <taxon>Spermatophyta</taxon>
        <taxon>Magnoliopsida</taxon>
        <taxon>Liliopsida</taxon>
        <taxon>Liliales</taxon>
        <taxon>Liliaceae</taxon>
        <taxon>Lilium</taxon>
    </lineage>
</organism>
<dbReference type="InterPro" id="IPR003441">
    <property type="entry name" value="NAC-dom"/>
</dbReference>
<evidence type="ECO:0000256" key="2">
    <source>
        <dbReference type="ARBA" id="ARBA00023015"/>
    </source>
</evidence>
<dbReference type="GO" id="GO:0005634">
    <property type="term" value="C:nucleus"/>
    <property type="evidence" value="ECO:0007669"/>
    <property type="project" value="UniProtKB-SubCell"/>
</dbReference>
<keyword evidence="5" id="KW-0539">Nucleus</keyword>
<dbReference type="EMBL" id="MF398211">
    <property type="protein sequence ID" value="AXU40001.1"/>
    <property type="molecule type" value="mRNA"/>
</dbReference>
<feature type="transmembrane region" description="Helical" evidence="7">
    <location>
        <begin position="628"/>
        <end position="652"/>
    </location>
</feature>
<dbReference type="Gene3D" id="2.170.150.80">
    <property type="entry name" value="NAC domain"/>
    <property type="match status" value="1"/>
</dbReference>
<keyword evidence="3" id="KW-0238">DNA-binding</keyword>
<dbReference type="InterPro" id="IPR036093">
    <property type="entry name" value="NAC_dom_sf"/>
</dbReference>
<keyword evidence="7" id="KW-1133">Transmembrane helix</keyword>
<keyword evidence="4" id="KW-0804">Transcription</keyword>
<reference evidence="9" key="1">
    <citation type="submission" date="2017-06" db="EMBL/GenBank/DDBJ databases">
        <authorList>
            <person name="Zhang Y.-N."/>
        </authorList>
    </citation>
    <scope>NUCLEOTIDE SEQUENCE</scope>
</reference>
<comment type="subcellular location">
    <subcellularLocation>
        <location evidence="1">Nucleus</location>
    </subcellularLocation>
</comment>
<dbReference type="PANTHER" id="PTHR31744">
    <property type="entry name" value="PROTEIN CUP-SHAPED COTYLEDON 2-RELATED"/>
    <property type="match status" value="1"/>
</dbReference>
<evidence type="ECO:0000256" key="1">
    <source>
        <dbReference type="ARBA" id="ARBA00004123"/>
    </source>
</evidence>
<dbReference type="PANTHER" id="PTHR31744:SF210">
    <property type="entry name" value="NAC DOMAIN-CONTAINING PROTEIN 86-LIKE"/>
    <property type="match status" value="1"/>
</dbReference>
<protein>
    <submittedName>
        <fullName evidence="9">NAC protein</fullName>
    </submittedName>
</protein>
<evidence type="ECO:0000313" key="9">
    <source>
        <dbReference type="EMBL" id="AXU40001.1"/>
    </source>
</evidence>
<dbReference type="FunFam" id="2.170.150.80:FF:000002">
    <property type="entry name" value="Nac domain-containing protein 86"/>
    <property type="match status" value="1"/>
</dbReference>
<name>A0A4Y1P063_9LILI</name>
<evidence type="ECO:0000256" key="3">
    <source>
        <dbReference type="ARBA" id="ARBA00023125"/>
    </source>
</evidence>
<evidence type="ECO:0000256" key="6">
    <source>
        <dbReference type="SAM" id="MobiDB-lite"/>
    </source>
</evidence>
<sequence>MNGASSSHPPPPPPAAVVPAATPEASSLLAPGFRFHPTDEELVSYYLKRKVFGRPLRVDAIAEVELYKAEPWDLPALSRLRSRDMEWYFFSPLDRKYANRSRTNRATSQGYWKTTGKDRPVRRGPRTVGMKKTLVFHVGRAPRGERTNWVMHEYRLEDDELTNAGIPQDSYVVCRIFQKSGTGPQNGAQYGAPFNEEEWEEEANNMHLAIVDNGDGDGDNQGMPPAGSDAAVVGNGEYFQLSDFAENQDQGNQFETGGFLTVESNGQNIGSAREDDPIFLVEGLFNDQNYAGLQDHPSVSNGIVRNDGFAVQQPPSSPCQNDGFLELNDIVDSVNMNYPSSEESVDCFLGDTTPLNIGELFDSNENTEAPATYEMCPFQDDFYLEPKDLDLGDFAYPSDQTGEDNIIFHDASSYDLPSGMDTFIQMNDLYPPIADSVGISTVEDVSSYFDNAYNSHYPAMDGSTENISAASAVVESNFPREVRRTVAIPAEAFETVGTSSVNLPGPSRPNCIKENVAVVPDSRVVEGCDRSLTKRLVNMLGSISAPPAYAAEPTSSSKSVGRMSATNSASSSIHVTAGMIQIRGFEVMGRAEHWSMHRNGDMGFLLSCGVASRKSDDGFETVPKIRGWSMLVVLRGGLYCFLLSALVLMLCFKVGIRICSR</sequence>
<dbReference type="PROSITE" id="PS51005">
    <property type="entry name" value="NAC"/>
    <property type="match status" value="1"/>
</dbReference>
<proteinExistence type="evidence at transcript level"/>
<evidence type="ECO:0000256" key="4">
    <source>
        <dbReference type="ARBA" id="ARBA00023163"/>
    </source>
</evidence>
<dbReference type="GO" id="GO:0003677">
    <property type="term" value="F:DNA binding"/>
    <property type="evidence" value="ECO:0007669"/>
    <property type="project" value="UniProtKB-KW"/>
</dbReference>
<accession>A0A4Y1P063</accession>
<feature type="region of interest" description="Disordered" evidence="6">
    <location>
        <begin position="1"/>
        <end position="21"/>
    </location>
</feature>
<dbReference type="GO" id="GO:0006355">
    <property type="term" value="P:regulation of DNA-templated transcription"/>
    <property type="evidence" value="ECO:0007669"/>
    <property type="project" value="InterPro"/>
</dbReference>
<evidence type="ECO:0000256" key="7">
    <source>
        <dbReference type="SAM" id="Phobius"/>
    </source>
</evidence>
<dbReference type="SUPFAM" id="SSF101941">
    <property type="entry name" value="NAC domain"/>
    <property type="match status" value="1"/>
</dbReference>
<keyword evidence="2" id="KW-0805">Transcription regulation</keyword>
<feature type="domain" description="NAC" evidence="8">
    <location>
        <begin position="29"/>
        <end position="179"/>
    </location>
</feature>
<dbReference type="Pfam" id="PF02365">
    <property type="entry name" value="NAM"/>
    <property type="match status" value="1"/>
</dbReference>